<dbReference type="PANTHER" id="PTHR43235:SF1">
    <property type="entry name" value="GLUTAMINE AMIDOTRANSFERASE PB2B2.05-RELATED"/>
    <property type="match status" value="1"/>
</dbReference>
<reference evidence="1" key="1">
    <citation type="submission" date="2022-11" db="EMBL/GenBank/DDBJ databases">
        <title>Lacrimispora xylanolytica sy1, complete genome.</title>
        <authorList>
            <person name="Choi S."/>
        </authorList>
    </citation>
    <scope>NUCLEOTIDE SEQUENCE</scope>
    <source>
        <strain evidence="1">Sy1</strain>
    </source>
</reference>
<dbReference type="CDD" id="cd01745">
    <property type="entry name" value="GATase1_2"/>
    <property type="match status" value="1"/>
</dbReference>
<accession>A0ABY7AAI0</accession>
<protein>
    <submittedName>
        <fullName evidence="1">Gamma-glutamyl-gamma-aminobutyrate hydrolase family protein</fullName>
    </submittedName>
</protein>
<evidence type="ECO:0000313" key="1">
    <source>
        <dbReference type="EMBL" id="WAJ23685.1"/>
    </source>
</evidence>
<dbReference type="GO" id="GO:0016787">
    <property type="term" value="F:hydrolase activity"/>
    <property type="evidence" value="ECO:0007669"/>
    <property type="project" value="UniProtKB-KW"/>
</dbReference>
<dbReference type="RefSeq" id="WP_268115046.1">
    <property type="nucleotide sequence ID" value="NZ_CP113524.1"/>
</dbReference>
<dbReference type="PANTHER" id="PTHR43235">
    <property type="entry name" value="GLUTAMINE AMIDOTRANSFERASE PB2B2.05-RELATED"/>
    <property type="match status" value="1"/>
</dbReference>
<keyword evidence="1" id="KW-0378">Hydrolase</keyword>
<dbReference type="InterPro" id="IPR011697">
    <property type="entry name" value="Peptidase_C26"/>
</dbReference>
<keyword evidence="2" id="KW-1185">Reference proteome</keyword>
<dbReference type="Gene3D" id="3.40.50.880">
    <property type="match status" value="1"/>
</dbReference>
<dbReference type="InterPro" id="IPR044668">
    <property type="entry name" value="PuuD-like"/>
</dbReference>
<sequence length="238" mass="26567">MRKPLIGLTPYHDTDNHDIKMRPTYLRALKAAGAIPVVMPLEASKDDLLQLTDELDGFLFAGGPDVHPFLFGEETREGCGNVSKERDQMELTLLPLILALGKPVLGICRGIQVLNIGLGGDIWQDIPSQVKRDFPVAHSQPFYYNMPSHTVTLSDDSLLSSIAGKSELKVNSMHHQAVREVAPGLIATAWSPDQLVEAIEMPGYPFFLGVQWHPEYLWEKDDVALRMFQTFVDACRKE</sequence>
<dbReference type="EMBL" id="CP113524">
    <property type="protein sequence ID" value="WAJ23685.1"/>
    <property type="molecule type" value="Genomic_DNA"/>
</dbReference>
<dbReference type="SUPFAM" id="SSF52317">
    <property type="entry name" value="Class I glutamine amidotransferase-like"/>
    <property type="match status" value="1"/>
</dbReference>
<proteinExistence type="predicted"/>
<dbReference type="PROSITE" id="PS51273">
    <property type="entry name" value="GATASE_TYPE_1"/>
    <property type="match status" value="1"/>
</dbReference>
<dbReference type="InterPro" id="IPR029062">
    <property type="entry name" value="Class_I_gatase-like"/>
</dbReference>
<evidence type="ECO:0000313" key="2">
    <source>
        <dbReference type="Proteomes" id="UP001163115"/>
    </source>
</evidence>
<organism evidence="1 2">
    <name type="scientific">Lacrimispora xylanolytica</name>
    <dbReference type="NCBI Taxonomy" id="29375"/>
    <lineage>
        <taxon>Bacteria</taxon>
        <taxon>Bacillati</taxon>
        <taxon>Bacillota</taxon>
        <taxon>Clostridia</taxon>
        <taxon>Lachnospirales</taxon>
        <taxon>Lachnospiraceae</taxon>
        <taxon>Lacrimispora</taxon>
    </lineage>
</organism>
<dbReference type="Proteomes" id="UP001163115">
    <property type="component" value="Chromosome"/>
</dbReference>
<name>A0ABY7AAI0_9FIRM</name>
<dbReference type="Pfam" id="PF07722">
    <property type="entry name" value="Peptidase_C26"/>
    <property type="match status" value="1"/>
</dbReference>
<gene>
    <name evidence="1" type="ORF">OW255_19350</name>
</gene>